<sequence>MLRTGWRPPALHNFALQHDADRDTYYWARECEVPGKGNVQLRIEEWRINIVDQTQGDIHHNQVNMESYLLDPEAVKDIQDLTSPEKIGKVTGQKSGWLKWLLAF</sequence>
<dbReference type="InParanoid" id="G4U1F4"/>
<gene>
    <name evidence="1" type="ORF">PIIN_11374</name>
</gene>
<dbReference type="Proteomes" id="UP000007148">
    <property type="component" value="Unassembled WGS sequence"/>
</dbReference>
<protein>
    <submittedName>
        <fullName evidence="1">Uncharacterized protein</fullName>
    </submittedName>
</protein>
<dbReference type="OrthoDB" id="3057168at2759"/>
<dbReference type="EMBL" id="CAFZ01001560">
    <property type="protein sequence ID" value="CCA77397.1"/>
    <property type="molecule type" value="Genomic_DNA"/>
</dbReference>
<name>G4U1F4_SERID</name>
<comment type="caution">
    <text evidence="1">The sequence shown here is derived from an EMBL/GenBank/DDBJ whole genome shotgun (WGS) entry which is preliminary data.</text>
</comment>
<evidence type="ECO:0000313" key="1">
    <source>
        <dbReference type="EMBL" id="CCA77397.1"/>
    </source>
</evidence>
<proteinExistence type="predicted"/>
<accession>G4U1F4</accession>
<evidence type="ECO:0000313" key="2">
    <source>
        <dbReference type="Proteomes" id="UP000007148"/>
    </source>
</evidence>
<organism evidence="1 2">
    <name type="scientific">Serendipita indica (strain DSM 11827)</name>
    <name type="common">Root endophyte fungus</name>
    <name type="synonym">Piriformospora indica</name>
    <dbReference type="NCBI Taxonomy" id="1109443"/>
    <lineage>
        <taxon>Eukaryota</taxon>
        <taxon>Fungi</taxon>
        <taxon>Dikarya</taxon>
        <taxon>Basidiomycota</taxon>
        <taxon>Agaricomycotina</taxon>
        <taxon>Agaricomycetes</taxon>
        <taxon>Sebacinales</taxon>
        <taxon>Serendipitaceae</taxon>
        <taxon>Serendipita</taxon>
    </lineage>
</organism>
<dbReference type="AlphaFoldDB" id="G4U1F4"/>
<dbReference type="HOGENOM" id="CLU_2251100_0_0_1"/>
<reference evidence="1 2" key="1">
    <citation type="journal article" date="2011" name="PLoS Pathog.">
        <title>Endophytic Life Strategies Decoded by Genome and Transcriptome Analyses of the Mutualistic Root Symbiont Piriformospora indica.</title>
        <authorList>
            <person name="Zuccaro A."/>
            <person name="Lahrmann U."/>
            <person name="Guldener U."/>
            <person name="Langen G."/>
            <person name="Pfiffi S."/>
            <person name="Biedenkopf D."/>
            <person name="Wong P."/>
            <person name="Samans B."/>
            <person name="Grimm C."/>
            <person name="Basiewicz M."/>
            <person name="Murat C."/>
            <person name="Martin F."/>
            <person name="Kogel K.H."/>
        </authorList>
    </citation>
    <scope>NUCLEOTIDE SEQUENCE [LARGE SCALE GENOMIC DNA]</scope>
    <source>
        <strain evidence="1 2">DSM 11827</strain>
    </source>
</reference>
<keyword evidence="2" id="KW-1185">Reference proteome</keyword>